<organism evidence="4 5">
    <name type="scientific">Coniochaeta hoffmannii</name>
    <dbReference type="NCBI Taxonomy" id="91930"/>
    <lineage>
        <taxon>Eukaryota</taxon>
        <taxon>Fungi</taxon>
        <taxon>Dikarya</taxon>
        <taxon>Ascomycota</taxon>
        <taxon>Pezizomycotina</taxon>
        <taxon>Sordariomycetes</taxon>
        <taxon>Sordariomycetidae</taxon>
        <taxon>Coniochaetales</taxon>
        <taxon>Coniochaetaceae</taxon>
        <taxon>Coniochaeta</taxon>
    </lineage>
</organism>
<dbReference type="Pfam" id="PF01370">
    <property type="entry name" value="Epimerase"/>
    <property type="match status" value="1"/>
</dbReference>
<dbReference type="SUPFAM" id="SSF51735">
    <property type="entry name" value="NAD(P)-binding Rossmann-fold domains"/>
    <property type="match status" value="1"/>
</dbReference>
<evidence type="ECO:0000313" key="5">
    <source>
        <dbReference type="Proteomes" id="UP001174691"/>
    </source>
</evidence>
<gene>
    <name evidence="4" type="ORF">NKR19_g7506</name>
</gene>
<dbReference type="Gene3D" id="3.40.50.720">
    <property type="entry name" value="NAD(P)-binding Rossmann-like Domain"/>
    <property type="match status" value="1"/>
</dbReference>
<dbReference type="Proteomes" id="UP001174691">
    <property type="component" value="Unassembled WGS sequence"/>
</dbReference>
<name>A0AA38RGL6_9PEZI</name>
<dbReference type="InterPro" id="IPR050425">
    <property type="entry name" value="NAD(P)_dehydrat-like"/>
</dbReference>
<evidence type="ECO:0000259" key="3">
    <source>
        <dbReference type="Pfam" id="PF01370"/>
    </source>
</evidence>
<dbReference type="InterPro" id="IPR001509">
    <property type="entry name" value="Epimerase_deHydtase"/>
</dbReference>
<evidence type="ECO:0000256" key="2">
    <source>
        <dbReference type="ARBA" id="ARBA00023445"/>
    </source>
</evidence>
<evidence type="ECO:0000313" key="4">
    <source>
        <dbReference type="EMBL" id="KAJ9139292.1"/>
    </source>
</evidence>
<keyword evidence="5" id="KW-1185">Reference proteome</keyword>
<reference evidence="4" key="1">
    <citation type="submission" date="2022-07" db="EMBL/GenBank/DDBJ databases">
        <title>Fungi with potential for degradation of polypropylene.</title>
        <authorList>
            <person name="Gostincar C."/>
        </authorList>
    </citation>
    <scope>NUCLEOTIDE SEQUENCE</scope>
    <source>
        <strain evidence="4">EXF-13287</strain>
    </source>
</reference>
<dbReference type="PANTHER" id="PTHR10366">
    <property type="entry name" value="NAD DEPENDENT EPIMERASE/DEHYDRATASE"/>
    <property type="match status" value="1"/>
</dbReference>
<dbReference type="EMBL" id="JANBVN010000132">
    <property type="protein sequence ID" value="KAJ9139292.1"/>
    <property type="molecule type" value="Genomic_DNA"/>
</dbReference>
<keyword evidence="1" id="KW-0560">Oxidoreductase</keyword>
<proteinExistence type="inferred from homology"/>
<comment type="caution">
    <text evidence="4">The sequence shown here is derived from an EMBL/GenBank/DDBJ whole genome shotgun (WGS) entry which is preliminary data.</text>
</comment>
<evidence type="ECO:0000256" key="1">
    <source>
        <dbReference type="ARBA" id="ARBA00023002"/>
    </source>
</evidence>
<dbReference type="PANTHER" id="PTHR10366:SF564">
    <property type="entry name" value="STEROL-4-ALPHA-CARBOXYLATE 3-DEHYDROGENASE, DECARBOXYLATING"/>
    <property type="match status" value="1"/>
</dbReference>
<protein>
    <submittedName>
        <fullName evidence="4">NAD(P)-binding protein</fullName>
    </submittedName>
</protein>
<dbReference type="AlphaFoldDB" id="A0AA38RGL6"/>
<sequence>MGSLDNKGLVLVTGANGFIGARTVETFLSAGYSVRGTVRSLSSSEPLLSALKYYGSRFSLLEVPDITVPGAFDEALRGVNYVAHIAAPVSFLFTDPEPVLKAAIEGTTGILESAIREPSVRHFVLMSSIVAILSPKEGPHVFTEDDWNTTAEDVVAAKGKEAGGFAIYQASKTAAERALWKFRDERKPHFAVTAANPQESFVAGPSLLPYPSRDKMTESLWMIYDVLSGKPPDEAGLPTAAHSYVDVRDVARFVQYSVEHPAETDGERYILAAANGPPQSVADILRDSTLPVERRAAIKEGTPGRGYLPGYVWDKGSGRGVDNSKARRLLGAFIPWEKTVVDTARSFEHLL</sequence>
<dbReference type="GO" id="GO:0016616">
    <property type="term" value="F:oxidoreductase activity, acting on the CH-OH group of donors, NAD or NADP as acceptor"/>
    <property type="evidence" value="ECO:0007669"/>
    <property type="project" value="TreeGrafter"/>
</dbReference>
<feature type="domain" description="NAD-dependent epimerase/dehydratase" evidence="3">
    <location>
        <begin position="10"/>
        <end position="270"/>
    </location>
</feature>
<accession>A0AA38RGL6</accession>
<dbReference type="InterPro" id="IPR036291">
    <property type="entry name" value="NAD(P)-bd_dom_sf"/>
</dbReference>
<comment type="similarity">
    <text evidence="2">Belongs to the NAD(P)-dependent epimerase/dehydratase family. Dihydroflavonol-4-reductase subfamily.</text>
</comment>